<dbReference type="SUPFAM" id="SSF57625">
    <property type="entry name" value="Invertebrate chitin-binding proteins"/>
    <property type="match status" value="1"/>
</dbReference>
<dbReference type="InterPro" id="IPR029070">
    <property type="entry name" value="Chitinase_insertion_sf"/>
</dbReference>
<evidence type="ECO:0000313" key="18">
    <source>
        <dbReference type="RefSeq" id="XP_015593689.1"/>
    </source>
</evidence>
<dbReference type="GO" id="GO:0008061">
    <property type="term" value="F:chitin binding"/>
    <property type="evidence" value="ECO:0007669"/>
    <property type="project" value="UniProtKB-KW"/>
</dbReference>
<dbReference type="EC" id="3.2.1.14" evidence="3"/>
<dbReference type="GO" id="GO:0008843">
    <property type="term" value="F:endochitinase activity"/>
    <property type="evidence" value="ECO:0007669"/>
    <property type="project" value="UniProtKB-EC"/>
</dbReference>
<evidence type="ECO:0000256" key="14">
    <source>
        <dbReference type="SAM" id="SignalP"/>
    </source>
</evidence>
<dbReference type="SMART" id="SM00494">
    <property type="entry name" value="ChtBD2"/>
    <property type="match status" value="1"/>
</dbReference>
<protein>
    <recommendedName>
        <fullName evidence="3">chitinase</fullName>
        <ecNumber evidence="3">3.2.1.14</ecNumber>
    </recommendedName>
</protein>
<accession>A0AAJ7FIN5</accession>
<dbReference type="PROSITE" id="PS50940">
    <property type="entry name" value="CHIT_BIND_II"/>
    <property type="match status" value="1"/>
</dbReference>
<dbReference type="Pfam" id="PF01607">
    <property type="entry name" value="CBM_14"/>
    <property type="match status" value="1"/>
</dbReference>
<sequence>MRAWTVFLAISVALAAAKVQEHKIVCYFGSWSVYRLGNGKFDVSKIDPTLCTHMIYSFVGLTSNGEIKILDSWTDVDDGSGRGGFNKFNALREISSGTKTMLAIGGYSGESTTFSNVIKDPILRSKFVRNILQFVKKYNFDGFDVDWEYPAQRGGAAVDKENLVLLLKELRSVFDDNNLILSAAVAATESSARISYDIPSLSKYLDFINLMAYDFHGAWDKFAGHNAPLYAASWESSYGKSLNVNASVHYWLAQGAQAEKLILGTGFYGRSFTLMDPNTAKLGSAVIGPGNPGPYTMESGMLGYNEICELQMKEGWVVEWDNEQNIPYAHLGNQWVGYDDAKSLTEKANFVKKHGLGGAMLWSIETDDFNGICGDKYPLLKALNNILRDDSDSSNDIESTTGPSTTVTNTGNTQESAPGGAISDICAASGFIRDPNNCRKFYLCQKVYSNNYQVIELNCAVGLYFDTKLNVCNYQNLVEC</sequence>
<keyword evidence="4" id="KW-0147">Chitin-binding</keyword>
<dbReference type="Pfam" id="PF00704">
    <property type="entry name" value="Glyco_hydro_18"/>
    <property type="match status" value="1"/>
</dbReference>
<evidence type="ECO:0000256" key="11">
    <source>
        <dbReference type="ARBA" id="ARBA00023326"/>
    </source>
</evidence>
<dbReference type="GO" id="GO:0006032">
    <property type="term" value="P:chitin catabolic process"/>
    <property type="evidence" value="ECO:0007669"/>
    <property type="project" value="UniProtKB-KW"/>
</dbReference>
<dbReference type="PROSITE" id="PS51910">
    <property type="entry name" value="GH18_2"/>
    <property type="match status" value="1"/>
</dbReference>
<evidence type="ECO:0000259" key="16">
    <source>
        <dbReference type="PROSITE" id="PS51910"/>
    </source>
</evidence>
<dbReference type="Gene3D" id="3.20.20.80">
    <property type="entry name" value="Glycosidases"/>
    <property type="match status" value="1"/>
</dbReference>
<reference evidence="18" key="1">
    <citation type="submission" date="2025-08" db="UniProtKB">
        <authorList>
            <consortium name="RefSeq"/>
        </authorList>
    </citation>
    <scope>IDENTIFICATION</scope>
</reference>
<evidence type="ECO:0000256" key="8">
    <source>
        <dbReference type="ARBA" id="ARBA00023157"/>
    </source>
</evidence>
<dbReference type="FunFam" id="3.10.50.10:FF:000004">
    <property type="entry name" value="Chitinase 5"/>
    <property type="match status" value="1"/>
</dbReference>
<feature type="signal peptide" evidence="14">
    <location>
        <begin position="1"/>
        <end position="17"/>
    </location>
</feature>
<dbReference type="AlphaFoldDB" id="A0AAJ7FIN5"/>
<dbReference type="GeneID" id="107267018"/>
<evidence type="ECO:0000256" key="1">
    <source>
        <dbReference type="ARBA" id="ARBA00000822"/>
    </source>
</evidence>
<dbReference type="PANTHER" id="PTHR11177:SF360">
    <property type="entry name" value="CHITINASE 4-RELATED"/>
    <property type="match status" value="1"/>
</dbReference>
<gene>
    <name evidence="18" type="primary">LOC107267018</name>
</gene>
<feature type="compositionally biased region" description="Low complexity" evidence="13">
    <location>
        <begin position="399"/>
        <end position="413"/>
    </location>
</feature>
<keyword evidence="17" id="KW-1185">Reference proteome</keyword>
<dbReference type="InterPro" id="IPR017853">
    <property type="entry name" value="GH"/>
</dbReference>
<evidence type="ECO:0000256" key="3">
    <source>
        <dbReference type="ARBA" id="ARBA00012729"/>
    </source>
</evidence>
<keyword evidence="5 14" id="KW-0732">Signal</keyword>
<evidence type="ECO:0000313" key="17">
    <source>
        <dbReference type="Proteomes" id="UP000694920"/>
    </source>
</evidence>
<dbReference type="PANTHER" id="PTHR11177">
    <property type="entry name" value="CHITINASE"/>
    <property type="match status" value="1"/>
</dbReference>
<dbReference type="InterPro" id="IPR001579">
    <property type="entry name" value="Glyco_hydro_18_chit_AS"/>
</dbReference>
<evidence type="ECO:0000256" key="13">
    <source>
        <dbReference type="SAM" id="MobiDB-lite"/>
    </source>
</evidence>
<dbReference type="InterPro" id="IPR011583">
    <property type="entry name" value="Chitinase_II/V-like_cat"/>
</dbReference>
<dbReference type="RefSeq" id="XP_015593689.1">
    <property type="nucleotide sequence ID" value="XM_015738203.2"/>
</dbReference>
<dbReference type="PROSITE" id="PS01095">
    <property type="entry name" value="GH18_1"/>
    <property type="match status" value="1"/>
</dbReference>
<evidence type="ECO:0000256" key="7">
    <source>
        <dbReference type="ARBA" id="ARBA00023024"/>
    </source>
</evidence>
<keyword evidence="11" id="KW-0624">Polysaccharide degradation</keyword>
<dbReference type="Proteomes" id="UP000694920">
    <property type="component" value="Unplaced"/>
</dbReference>
<keyword evidence="8" id="KW-1015">Disulfide bond</keyword>
<comment type="similarity">
    <text evidence="2">Belongs to the glycosyl hydrolase 18 family. Chitinase class II subfamily.</text>
</comment>
<evidence type="ECO:0000256" key="12">
    <source>
        <dbReference type="RuleBase" id="RU000489"/>
    </source>
</evidence>
<dbReference type="SMART" id="SM00636">
    <property type="entry name" value="Glyco_18"/>
    <property type="match status" value="1"/>
</dbReference>
<organism evidence="17 18">
    <name type="scientific">Cephus cinctus</name>
    <name type="common">Wheat stem sawfly</name>
    <dbReference type="NCBI Taxonomy" id="211228"/>
    <lineage>
        <taxon>Eukaryota</taxon>
        <taxon>Metazoa</taxon>
        <taxon>Ecdysozoa</taxon>
        <taxon>Arthropoda</taxon>
        <taxon>Hexapoda</taxon>
        <taxon>Insecta</taxon>
        <taxon>Pterygota</taxon>
        <taxon>Neoptera</taxon>
        <taxon>Endopterygota</taxon>
        <taxon>Hymenoptera</taxon>
        <taxon>Cephoidea</taxon>
        <taxon>Cephidae</taxon>
        <taxon>Cephus</taxon>
    </lineage>
</organism>
<evidence type="ECO:0000259" key="15">
    <source>
        <dbReference type="PROSITE" id="PS50940"/>
    </source>
</evidence>
<feature type="domain" description="GH18" evidence="16">
    <location>
        <begin position="22"/>
        <end position="390"/>
    </location>
</feature>
<evidence type="ECO:0000256" key="9">
    <source>
        <dbReference type="ARBA" id="ARBA00023277"/>
    </source>
</evidence>
<comment type="catalytic activity">
    <reaction evidence="1">
        <text>Random endo-hydrolysis of N-acetyl-beta-D-glucosaminide (1-&gt;4)-beta-linkages in chitin and chitodextrins.</text>
        <dbReference type="EC" id="3.2.1.14"/>
    </reaction>
</comment>
<dbReference type="InterPro" id="IPR036508">
    <property type="entry name" value="Chitin-bd_dom_sf"/>
</dbReference>
<dbReference type="InterPro" id="IPR002557">
    <property type="entry name" value="Chitin-bd_dom"/>
</dbReference>
<feature type="chain" id="PRO_5042616620" description="chitinase" evidence="14">
    <location>
        <begin position="18"/>
        <end position="480"/>
    </location>
</feature>
<dbReference type="KEGG" id="ccin:107267018"/>
<keyword evidence="6 12" id="KW-0378">Hydrolase</keyword>
<feature type="domain" description="Chitin-binding type-2" evidence="15">
    <location>
        <begin position="423"/>
        <end position="480"/>
    </location>
</feature>
<dbReference type="SUPFAM" id="SSF54556">
    <property type="entry name" value="Chitinase insertion domain"/>
    <property type="match status" value="1"/>
</dbReference>
<evidence type="ECO:0000256" key="10">
    <source>
        <dbReference type="ARBA" id="ARBA00023295"/>
    </source>
</evidence>
<dbReference type="Gene3D" id="3.10.50.10">
    <property type="match status" value="1"/>
</dbReference>
<proteinExistence type="inferred from homology"/>
<feature type="region of interest" description="Disordered" evidence="13">
    <location>
        <begin position="392"/>
        <end position="417"/>
    </location>
</feature>
<keyword evidence="10 12" id="KW-0326">Glycosidase</keyword>
<dbReference type="InterPro" id="IPR001223">
    <property type="entry name" value="Glyco_hydro18_cat"/>
</dbReference>
<dbReference type="InterPro" id="IPR050314">
    <property type="entry name" value="Glycosyl_Hydrlase_18"/>
</dbReference>
<keyword evidence="7" id="KW-0146">Chitin degradation</keyword>
<dbReference type="SUPFAM" id="SSF51445">
    <property type="entry name" value="(Trans)glycosidases"/>
    <property type="match status" value="1"/>
</dbReference>
<dbReference type="CDD" id="cd02872">
    <property type="entry name" value="GH18_chitolectin_chitotriosidase"/>
    <property type="match status" value="1"/>
</dbReference>
<evidence type="ECO:0000256" key="6">
    <source>
        <dbReference type="ARBA" id="ARBA00022801"/>
    </source>
</evidence>
<keyword evidence="9" id="KW-0119">Carbohydrate metabolism</keyword>
<evidence type="ECO:0000256" key="4">
    <source>
        <dbReference type="ARBA" id="ARBA00022669"/>
    </source>
</evidence>
<dbReference type="GO" id="GO:0005576">
    <property type="term" value="C:extracellular region"/>
    <property type="evidence" value="ECO:0007669"/>
    <property type="project" value="InterPro"/>
</dbReference>
<evidence type="ECO:0000256" key="2">
    <source>
        <dbReference type="ARBA" id="ARBA00009121"/>
    </source>
</evidence>
<dbReference type="Gene3D" id="2.170.140.10">
    <property type="entry name" value="Chitin binding domain"/>
    <property type="match status" value="1"/>
</dbReference>
<name>A0AAJ7FIN5_CEPCN</name>
<dbReference type="GO" id="GO:0000272">
    <property type="term" value="P:polysaccharide catabolic process"/>
    <property type="evidence" value="ECO:0007669"/>
    <property type="project" value="UniProtKB-KW"/>
</dbReference>
<evidence type="ECO:0000256" key="5">
    <source>
        <dbReference type="ARBA" id="ARBA00022729"/>
    </source>
</evidence>